<keyword evidence="6" id="KW-1185">Reference proteome</keyword>
<gene>
    <name evidence="3" type="ORF">PR001_g22711</name>
    <name evidence="2" type="ORF">PR002_g25347</name>
    <name evidence="4" type="ORF">PR003_g10861</name>
</gene>
<dbReference type="Proteomes" id="UP000435112">
    <property type="component" value="Unassembled WGS sequence"/>
</dbReference>
<evidence type="ECO:0000313" key="2">
    <source>
        <dbReference type="EMBL" id="KAE8976321.1"/>
    </source>
</evidence>
<dbReference type="EMBL" id="QXFT01000605">
    <property type="protein sequence ID" value="KAE9339769.1"/>
    <property type="molecule type" value="Genomic_DNA"/>
</dbReference>
<dbReference type="AlphaFoldDB" id="A0A6A3I2L9"/>
<feature type="signal peptide" evidence="1">
    <location>
        <begin position="1"/>
        <end position="18"/>
    </location>
</feature>
<sequence>MLELLVTHVLYFPCRCAAHTGTCRYSTAFVCKGGADTIHTNATGAAVRRVSR</sequence>
<accession>A0A6A3I2L9</accession>
<dbReference type="Proteomes" id="UP000429607">
    <property type="component" value="Unassembled WGS sequence"/>
</dbReference>
<proteinExistence type="predicted"/>
<name>A0A6A3I2L9_9STRA</name>
<reference evidence="5 7" key="1">
    <citation type="submission" date="2018-09" db="EMBL/GenBank/DDBJ databases">
        <title>Genomic investigation of the strawberry pathogen Phytophthora fragariae indicates pathogenicity is determined by transcriptional variation in three key races.</title>
        <authorList>
            <person name="Adams T.M."/>
            <person name="Armitage A.D."/>
            <person name="Sobczyk M.K."/>
            <person name="Bates H.J."/>
            <person name="Dunwell J.M."/>
            <person name="Nellist C.F."/>
            <person name="Harrison R.J."/>
        </authorList>
    </citation>
    <scope>NUCLEOTIDE SEQUENCE [LARGE SCALE GENOMIC DNA]</scope>
    <source>
        <strain evidence="3 5">SCRP249</strain>
        <strain evidence="2 7">SCRP324</strain>
        <strain evidence="4 6">SCRP333</strain>
    </source>
</reference>
<dbReference type="EMBL" id="QXFV01002568">
    <property type="protein sequence ID" value="KAE8986043.1"/>
    <property type="molecule type" value="Genomic_DNA"/>
</dbReference>
<dbReference type="EMBL" id="QXFU01003326">
    <property type="protein sequence ID" value="KAE8976321.1"/>
    <property type="molecule type" value="Genomic_DNA"/>
</dbReference>
<dbReference type="Proteomes" id="UP000434957">
    <property type="component" value="Unassembled WGS sequence"/>
</dbReference>
<evidence type="ECO:0000313" key="4">
    <source>
        <dbReference type="EMBL" id="KAE9339769.1"/>
    </source>
</evidence>
<keyword evidence="1" id="KW-0732">Signal</keyword>
<comment type="caution">
    <text evidence="2">The sequence shown here is derived from an EMBL/GenBank/DDBJ whole genome shotgun (WGS) entry which is preliminary data.</text>
</comment>
<evidence type="ECO:0000313" key="7">
    <source>
        <dbReference type="Proteomes" id="UP000435112"/>
    </source>
</evidence>
<organism evidence="2 7">
    <name type="scientific">Phytophthora rubi</name>
    <dbReference type="NCBI Taxonomy" id="129364"/>
    <lineage>
        <taxon>Eukaryota</taxon>
        <taxon>Sar</taxon>
        <taxon>Stramenopiles</taxon>
        <taxon>Oomycota</taxon>
        <taxon>Peronosporomycetes</taxon>
        <taxon>Peronosporales</taxon>
        <taxon>Peronosporaceae</taxon>
        <taxon>Phytophthora</taxon>
    </lineage>
</organism>
<evidence type="ECO:0000313" key="6">
    <source>
        <dbReference type="Proteomes" id="UP000434957"/>
    </source>
</evidence>
<protein>
    <submittedName>
        <fullName evidence="2">Uncharacterized protein</fullName>
    </submittedName>
</protein>
<dbReference type="OrthoDB" id="10272041at2759"/>
<evidence type="ECO:0000313" key="5">
    <source>
        <dbReference type="Proteomes" id="UP000429607"/>
    </source>
</evidence>
<evidence type="ECO:0000313" key="3">
    <source>
        <dbReference type="EMBL" id="KAE8986043.1"/>
    </source>
</evidence>
<feature type="chain" id="PRO_5036379697" evidence="1">
    <location>
        <begin position="19"/>
        <end position="52"/>
    </location>
</feature>
<evidence type="ECO:0000256" key="1">
    <source>
        <dbReference type="SAM" id="SignalP"/>
    </source>
</evidence>